<dbReference type="GO" id="GO:0046982">
    <property type="term" value="F:protein heterodimerization activity"/>
    <property type="evidence" value="ECO:0007669"/>
    <property type="project" value="InterPro"/>
</dbReference>
<dbReference type="Pfam" id="PF00808">
    <property type="entry name" value="CBFD_NFYB_HMF"/>
    <property type="match status" value="1"/>
</dbReference>
<dbReference type="InterPro" id="IPR050568">
    <property type="entry name" value="Transcr_DNA_Rep_Reg"/>
</dbReference>
<dbReference type="InterPro" id="IPR003958">
    <property type="entry name" value="CBFA_NFYB_domain"/>
</dbReference>
<evidence type="ECO:0000259" key="4">
    <source>
        <dbReference type="Pfam" id="PF00808"/>
    </source>
</evidence>
<feature type="compositionally biased region" description="Basic and acidic residues" evidence="3">
    <location>
        <begin position="278"/>
        <end position="291"/>
    </location>
</feature>
<organism evidence="5">
    <name type="scientific">Guillardia theta (strain CCMP2712)</name>
    <name type="common">Cryptophyte</name>
    <dbReference type="NCBI Taxonomy" id="905079"/>
    <lineage>
        <taxon>Eukaryota</taxon>
        <taxon>Cryptophyceae</taxon>
        <taxon>Pyrenomonadales</taxon>
        <taxon>Geminigeraceae</taxon>
        <taxon>Guillardia</taxon>
    </lineage>
</organism>
<sequence length="310" mass="33438">MVEVEAVGQEGGRMEVEGSEEKEPISTGSYARLDEYGGTQAEKDQAEEVDAEADKDEGERGGDGENQGTEEQEVNFPYARIKRIMRKNPDKKKNYSRETIHAMTVCTELFLVEISKQAHSLTMDRKRKTMQLQDIGDCIKSIPRFEFLDGPGILPEMSQKKMKTDKAQQAANQGGNQEANQGTAQEGASQEGKQAATQEASAVSESATGGEGAGNAIQSNQMQAASDANPSASETGKEQPQPAVQKEPESSNAADTESGDKKAAADQPRSNDAQMDASRSEPEALQEKTAEIESQNSGTQQEKAVEESNQ</sequence>
<feature type="compositionally biased region" description="Polar residues" evidence="3">
    <location>
        <begin position="216"/>
        <end position="234"/>
    </location>
</feature>
<reference evidence="5 7" key="1">
    <citation type="journal article" date="2012" name="Nature">
        <title>Algal genomes reveal evolutionary mosaicism and the fate of nucleomorphs.</title>
        <authorList>
            <consortium name="DOE Joint Genome Institute"/>
            <person name="Curtis B.A."/>
            <person name="Tanifuji G."/>
            <person name="Burki F."/>
            <person name="Gruber A."/>
            <person name="Irimia M."/>
            <person name="Maruyama S."/>
            <person name="Arias M.C."/>
            <person name="Ball S.G."/>
            <person name="Gile G.H."/>
            <person name="Hirakawa Y."/>
            <person name="Hopkins J.F."/>
            <person name="Kuo A."/>
            <person name="Rensing S.A."/>
            <person name="Schmutz J."/>
            <person name="Symeonidi A."/>
            <person name="Elias M."/>
            <person name="Eveleigh R.J."/>
            <person name="Herman E.K."/>
            <person name="Klute M.J."/>
            <person name="Nakayama T."/>
            <person name="Obornik M."/>
            <person name="Reyes-Prieto A."/>
            <person name="Armbrust E.V."/>
            <person name="Aves S.J."/>
            <person name="Beiko R.G."/>
            <person name="Coutinho P."/>
            <person name="Dacks J.B."/>
            <person name="Durnford D.G."/>
            <person name="Fast N.M."/>
            <person name="Green B.R."/>
            <person name="Grisdale C.J."/>
            <person name="Hempel F."/>
            <person name="Henrissat B."/>
            <person name="Hoppner M.P."/>
            <person name="Ishida K."/>
            <person name="Kim E."/>
            <person name="Koreny L."/>
            <person name="Kroth P.G."/>
            <person name="Liu Y."/>
            <person name="Malik S.B."/>
            <person name="Maier U.G."/>
            <person name="McRose D."/>
            <person name="Mock T."/>
            <person name="Neilson J.A."/>
            <person name="Onodera N.T."/>
            <person name="Poole A.M."/>
            <person name="Pritham E.J."/>
            <person name="Richards T.A."/>
            <person name="Rocap G."/>
            <person name="Roy S.W."/>
            <person name="Sarai C."/>
            <person name="Schaack S."/>
            <person name="Shirato S."/>
            <person name="Slamovits C.H."/>
            <person name="Spencer D.F."/>
            <person name="Suzuki S."/>
            <person name="Worden A.Z."/>
            <person name="Zauner S."/>
            <person name="Barry K."/>
            <person name="Bell C."/>
            <person name="Bharti A.K."/>
            <person name="Crow J.A."/>
            <person name="Grimwood J."/>
            <person name="Kramer R."/>
            <person name="Lindquist E."/>
            <person name="Lucas S."/>
            <person name="Salamov A."/>
            <person name="McFadden G.I."/>
            <person name="Lane C.E."/>
            <person name="Keeling P.J."/>
            <person name="Gray M.W."/>
            <person name="Grigoriev I.V."/>
            <person name="Archibald J.M."/>
        </authorList>
    </citation>
    <scope>NUCLEOTIDE SEQUENCE</scope>
    <source>
        <strain evidence="5 7">CCMP2712</strain>
    </source>
</reference>
<evidence type="ECO:0000313" key="5">
    <source>
        <dbReference type="EMBL" id="EKX45773.1"/>
    </source>
</evidence>
<comment type="subcellular location">
    <subcellularLocation>
        <location evidence="1">Nucleus</location>
    </subcellularLocation>
</comment>
<dbReference type="PANTHER" id="PTHR10252">
    <property type="entry name" value="HISTONE-LIKE TRANSCRIPTION FACTOR CCAAT-RELATED"/>
    <property type="match status" value="1"/>
</dbReference>
<evidence type="ECO:0000256" key="2">
    <source>
        <dbReference type="ARBA" id="ARBA00023242"/>
    </source>
</evidence>
<evidence type="ECO:0000313" key="6">
    <source>
        <dbReference type="EnsemblProtists" id="EKX45773"/>
    </source>
</evidence>
<dbReference type="GeneID" id="17302408"/>
<keyword evidence="2" id="KW-0539">Nucleus</keyword>
<feature type="region of interest" description="Disordered" evidence="3">
    <location>
        <begin position="150"/>
        <end position="310"/>
    </location>
</feature>
<dbReference type="Gene3D" id="1.10.20.10">
    <property type="entry name" value="Histone, subunit A"/>
    <property type="match status" value="1"/>
</dbReference>
<evidence type="ECO:0000313" key="7">
    <source>
        <dbReference type="Proteomes" id="UP000011087"/>
    </source>
</evidence>
<dbReference type="RefSeq" id="XP_005832753.1">
    <property type="nucleotide sequence ID" value="XM_005832696.1"/>
</dbReference>
<dbReference type="OrthoDB" id="636685at2759"/>
<name>L1JB75_GUITC</name>
<feature type="compositionally biased region" description="Polar residues" evidence="3">
    <location>
        <begin position="186"/>
        <end position="207"/>
    </location>
</feature>
<dbReference type="PANTHER" id="PTHR10252:SF54">
    <property type="entry name" value="CHROMATIN ACCESSIBILITY COMPLEX PROTEIN 1"/>
    <property type="match status" value="1"/>
</dbReference>
<dbReference type="OMA" id="HNNNGHE"/>
<dbReference type="SUPFAM" id="SSF47113">
    <property type="entry name" value="Histone-fold"/>
    <property type="match status" value="1"/>
</dbReference>
<dbReference type="InterPro" id="IPR009072">
    <property type="entry name" value="Histone-fold"/>
</dbReference>
<evidence type="ECO:0000256" key="1">
    <source>
        <dbReference type="ARBA" id="ARBA00004123"/>
    </source>
</evidence>
<gene>
    <name evidence="5" type="ORF">GUITHDRAFT_108226</name>
</gene>
<dbReference type="PaxDb" id="55529-EKX45773"/>
<dbReference type="HOGENOM" id="CLU_898482_0_0_1"/>
<feature type="domain" description="Transcription factor CBF/NF-Y/archaeal histone" evidence="4">
    <location>
        <begin position="75"/>
        <end position="138"/>
    </location>
</feature>
<protein>
    <recommendedName>
        <fullName evidence="4">Transcription factor CBF/NF-Y/archaeal histone domain-containing protein</fullName>
    </recommendedName>
</protein>
<reference evidence="7" key="2">
    <citation type="submission" date="2012-11" db="EMBL/GenBank/DDBJ databases">
        <authorList>
            <person name="Kuo A."/>
            <person name="Curtis B.A."/>
            <person name="Tanifuji G."/>
            <person name="Burki F."/>
            <person name="Gruber A."/>
            <person name="Irimia M."/>
            <person name="Maruyama S."/>
            <person name="Arias M.C."/>
            <person name="Ball S.G."/>
            <person name="Gile G.H."/>
            <person name="Hirakawa Y."/>
            <person name="Hopkins J.F."/>
            <person name="Rensing S.A."/>
            <person name="Schmutz J."/>
            <person name="Symeonidi A."/>
            <person name="Elias M."/>
            <person name="Eveleigh R.J."/>
            <person name="Herman E.K."/>
            <person name="Klute M.J."/>
            <person name="Nakayama T."/>
            <person name="Obornik M."/>
            <person name="Reyes-Prieto A."/>
            <person name="Armbrust E.V."/>
            <person name="Aves S.J."/>
            <person name="Beiko R.G."/>
            <person name="Coutinho P."/>
            <person name="Dacks J.B."/>
            <person name="Durnford D.G."/>
            <person name="Fast N.M."/>
            <person name="Green B.R."/>
            <person name="Grisdale C."/>
            <person name="Hempe F."/>
            <person name="Henrissat B."/>
            <person name="Hoppner M.P."/>
            <person name="Ishida K.-I."/>
            <person name="Kim E."/>
            <person name="Koreny L."/>
            <person name="Kroth P.G."/>
            <person name="Liu Y."/>
            <person name="Malik S.-B."/>
            <person name="Maier U.G."/>
            <person name="McRose D."/>
            <person name="Mock T."/>
            <person name="Neilson J.A."/>
            <person name="Onodera N.T."/>
            <person name="Poole A.M."/>
            <person name="Pritham E.J."/>
            <person name="Richards T.A."/>
            <person name="Rocap G."/>
            <person name="Roy S.W."/>
            <person name="Sarai C."/>
            <person name="Schaack S."/>
            <person name="Shirato S."/>
            <person name="Slamovits C.H."/>
            <person name="Spencer D.F."/>
            <person name="Suzuki S."/>
            <person name="Worden A.Z."/>
            <person name="Zauner S."/>
            <person name="Barry K."/>
            <person name="Bell C."/>
            <person name="Bharti A.K."/>
            <person name="Crow J.A."/>
            <person name="Grimwood J."/>
            <person name="Kramer R."/>
            <person name="Lindquist E."/>
            <person name="Lucas S."/>
            <person name="Salamov A."/>
            <person name="McFadden G.I."/>
            <person name="Lane C.E."/>
            <person name="Keeling P.J."/>
            <person name="Gray M.W."/>
            <person name="Grigoriev I.V."/>
            <person name="Archibald J.M."/>
        </authorList>
    </citation>
    <scope>NUCLEOTIDE SEQUENCE</scope>
    <source>
        <strain evidence="7">CCMP2712</strain>
    </source>
</reference>
<dbReference type="CDD" id="cd22929">
    <property type="entry name" value="HFD_POLE4-like"/>
    <property type="match status" value="1"/>
</dbReference>
<feature type="compositionally biased region" description="Polar residues" evidence="3">
    <location>
        <begin position="292"/>
        <end position="302"/>
    </location>
</feature>
<dbReference type="Proteomes" id="UP000011087">
    <property type="component" value="Unassembled WGS sequence"/>
</dbReference>
<dbReference type="AlphaFoldDB" id="L1JB75"/>
<proteinExistence type="predicted"/>
<keyword evidence="7" id="KW-1185">Reference proteome</keyword>
<dbReference type="STRING" id="905079.L1JB75"/>
<dbReference type="EMBL" id="JH992997">
    <property type="protein sequence ID" value="EKX45773.1"/>
    <property type="molecule type" value="Genomic_DNA"/>
</dbReference>
<feature type="compositionally biased region" description="Acidic residues" evidence="3">
    <location>
        <begin position="47"/>
        <end position="56"/>
    </location>
</feature>
<dbReference type="GO" id="GO:0005634">
    <property type="term" value="C:nucleus"/>
    <property type="evidence" value="ECO:0007669"/>
    <property type="project" value="UniProtKB-SubCell"/>
</dbReference>
<accession>L1JB75</accession>
<reference evidence="6" key="3">
    <citation type="submission" date="2016-03" db="UniProtKB">
        <authorList>
            <consortium name="EnsemblProtists"/>
        </authorList>
    </citation>
    <scope>IDENTIFICATION</scope>
</reference>
<feature type="region of interest" description="Disordered" evidence="3">
    <location>
        <begin position="1"/>
        <end position="74"/>
    </location>
</feature>
<dbReference type="EnsemblProtists" id="EKX45773">
    <property type="protein sequence ID" value="EKX45773"/>
    <property type="gene ID" value="GUITHDRAFT_108226"/>
</dbReference>
<evidence type="ECO:0000256" key="3">
    <source>
        <dbReference type="SAM" id="MobiDB-lite"/>
    </source>
</evidence>
<feature type="compositionally biased region" description="Basic and acidic residues" evidence="3">
    <location>
        <begin position="12"/>
        <end position="24"/>
    </location>
</feature>
<feature type="compositionally biased region" description="Low complexity" evidence="3">
    <location>
        <begin position="167"/>
        <end position="185"/>
    </location>
</feature>
<dbReference type="KEGG" id="gtt:GUITHDRAFT_108226"/>